<protein>
    <submittedName>
        <fullName evidence="4">Glycosyltransferase, group 2 family protein</fullName>
    </submittedName>
</protein>
<dbReference type="GO" id="GO:0016757">
    <property type="term" value="F:glycosyltransferase activity"/>
    <property type="evidence" value="ECO:0007669"/>
    <property type="project" value="UniProtKB-KW"/>
</dbReference>
<evidence type="ECO:0000259" key="3">
    <source>
        <dbReference type="Pfam" id="PF00535"/>
    </source>
</evidence>
<comment type="caution">
    <text evidence="4">The sequence shown here is derived from an EMBL/GenBank/DDBJ whole genome shotgun (WGS) entry which is preliminary data.</text>
</comment>
<dbReference type="HOGENOM" id="CLU_025996_25_1_9"/>
<dbReference type="PANTHER" id="PTHR22916:SF51">
    <property type="entry name" value="GLYCOSYLTRANSFERASE EPSH-RELATED"/>
    <property type="match status" value="1"/>
</dbReference>
<keyword evidence="1" id="KW-0328">Glycosyltransferase</keyword>
<gene>
    <name evidence="4" type="ORF">HMPREF0216_00209</name>
</gene>
<sequence length="364" mass="43250">MMKKISIIIPVYNVEKYLNKCLDSIVKQSYKNLEILIIDDGSKDNSLKIAREYEKRDNRIRVFTQKNSGVSSARNLGIKNSTGDYITFVDSDDWLELDMYEKIIDRFNESIDAVVYSFIREYPNRSEREVIPFEKETILNEEEIYSKWIFNLISGEDERESYIMATIWRCIYRRNIIEEYSILFDNDLSYAEDLIFNLKYFTKCKKIYIYNEALYHYRFNTNSLVTKYDSELWNKNLKVNEAIKNIFESNNKEKLIITNEVLNSNGMLINNNNYEINKEIQERINSRLISVCVGCLVNIFHENNNDSISVKYKKVKQILNDKSLVEVKSKYNIKNKKYKLLTLNMPIIPIVIININKMKNRILK</sequence>
<evidence type="ECO:0000256" key="1">
    <source>
        <dbReference type="ARBA" id="ARBA00022676"/>
    </source>
</evidence>
<reference evidence="4 5" key="1">
    <citation type="submission" date="2012-05" db="EMBL/GenBank/DDBJ databases">
        <authorList>
            <person name="Weinstock G."/>
            <person name="Sodergren E."/>
            <person name="Lobos E.A."/>
            <person name="Fulton L."/>
            <person name="Fulton R."/>
            <person name="Courtney L."/>
            <person name="Fronick C."/>
            <person name="O'Laughlin M."/>
            <person name="Godfrey J."/>
            <person name="Wilson R.M."/>
            <person name="Miner T."/>
            <person name="Farmer C."/>
            <person name="Delehaunty K."/>
            <person name="Cordes M."/>
            <person name="Minx P."/>
            <person name="Tomlinson C."/>
            <person name="Chen J."/>
            <person name="Wollam A."/>
            <person name="Pepin K.H."/>
            <person name="Bhonagiri V."/>
            <person name="Zhang X."/>
            <person name="Suruliraj S."/>
            <person name="Warren W."/>
            <person name="Mitreva M."/>
            <person name="Mardis E.R."/>
            <person name="Wilson R.K."/>
        </authorList>
    </citation>
    <scope>NUCLEOTIDE SEQUENCE [LARGE SCALE GENOMIC DNA]</scope>
    <source>
        <strain evidence="4 5">DSM 1785</strain>
    </source>
</reference>
<keyword evidence="5" id="KW-1185">Reference proteome</keyword>
<name>L1QPK8_9CLOT</name>
<evidence type="ECO:0000256" key="2">
    <source>
        <dbReference type="ARBA" id="ARBA00022679"/>
    </source>
</evidence>
<dbReference type="PATRIC" id="fig|545697.3.peg.206"/>
<proteinExistence type="predicted"/>
<dbReference type="STRING" id="545697.HMPREF0216_00209"/>
<dbReference type="Gene3D" id="3.90.550.10">
    <property type="entry name" value="Spore Coat Polysaccharide Biosynthesis Protein SpsA, Chain A"/>
    <property type="match status" value="1"/>
</dbReference>
<dbReference type="CDD" id="cd00761">
    <property type="entry name" value="Glyco_tranf_GTA_type"/>
    <property type="match status" value="1"/>
</dbReference>
<dbReference type="InterPro" id="IPR001173">
    <property type="entry name" value="Glyco_trans_2-like"/>
</dbReference>
<dbReference type="PANTHER" id="PTHR22916">
    <property type="entry name" value="GLYCOSYLTRANSFERASE"/>
    <property type="match status" value="1"/>
</dbReference>
<accession>L1QPK8</accession>
<dbReference type="EMBL" id="AMEZ01000007">
    <property type="protein sequence ID" value="EKY29502.1"/>
    <property type="molecule type" value="Genomic_DNA"/>
</dbReference>
<dbReference type="Proteomes" id="UP000010420">
    <property type="component" value="Unassembled WGS sequence"/>
</dbReference>
<dbReference type="Pfam" id="PF00535">
    <property type="entry name" value="Glycos_transf_2"/>
    <property type="match status" value="1"/>
</dbReference>
<dbReference type="InterPro" id="IPR029044">
    <property type="entry name" value="Nucleotide-diphossugar_trans"/>
</dbReference>
<dbReference type="eggNOG" id="COG1216">
    <property type="taxonomic scope" value="Bacteria"/>
</dbReference>
<dbReference type="SUPFAM" id="SSF53448">
    <property type="entry name" value="Nucleotide-diphospho-sugar transferases"/>
    <property type="match status" value="1"/>
</dbReference>
<evidence type="ECO:0000313" key="4">
    <source>
        <dbReference type="EMBL" id="EKY29502.1"/>
    </source>
</evidence>
<evidence type="ECO:0000313" key="5">
    <source>
        <dbReference type="Proteomes" id="UP000010420"/>
    </source>
</evidence>
<keyword evidence="2 4" id="KW-0808">Transferase</keyword>
<organism evidence="4 5">
    <name type="scientific">Clostridium celatum DSM 1785</name>
    <dbReference type="NCBI Taxonomy" id="545697"/>
    <lineage>
        <taxon>Bacteria</taxon>
        <taxon>Bacillati</taxon>
        <taxon>Bacillota</taxon>
        <taxon>Clostridia</taxon>
        <taxon>Eubacteriales</taxon>
        <taxon>Clostridiaceae</taxon>
        <taxon>Clostridium</taxon>
    </lineage>
</organism>
<dbReference type="OrthoDB" id="9785185at2"/>
<dbReference type="AlphaFoldDB" id="L1QPK8"/>
<feature type="domain" description="Glycosyltransferase 2-like" evidence="3">
    <location>
        <begin position="6"/>
        <end position="133"/>
    </location>
</feature>